<dbReference type="Proteomes" id="UP000284842">
    <property type="component" value="Unassembled WGS sequence"/>
</dbReference>
<gene>
    <name evidence="3" type="ORF">CVT24_009992</name>
</gene>
<feature type="domain" description="Ubinuclein middle" evidence="2">
    <location>
        <begin position="53"/>
        <end position="149"/>
    </location>
</feature>
<reference evidence="3 4" key="1">
    <citation type="journal article" date="2018" name="Evol. Lett.">
        <title>Horizontal gene cluster transfer increased hallucinogenic mushroom diversity.</title>
        <authorList>
            <person name="Reynolds H.T."/>
            <person name="Vijayakumar V."/>
            <person name="Gluck-Thaler E."/>
            <person name="Korotkin H.B."/>
            <person name="Matheny P.B."/>
            <person name="Slot J.C."/>
        </authorList>
    </citation>
    <scope>NUCLEOTIDE SEQUENCE [LARGE SCALE GENOMIC DNA]</scope>
    <source>
        <strain evidence="3 4">2629</strain>
    </source>
</reference>
<protein>
    <recommendedName>
        <fullName evidence="2">Ubinuclein middle domain-containing protein</fullName>
    </recommendedName>
</protein>
<dbReference type="AlphaFoldDB" id="A0A409X6T4"/>
<evidence type="ECO:0000256" key="1">
    <source>
        <dbReference type="SAM" id="MobiDB-lite"/>
    </source>
</evidence>
<dbReference type="OrthoDB" id="5576775at2759"/>
<feature type="compositionally biased region" description="Basic and acidic residues" evidence="1">
    <location>
        <begin position="1"/>
        <end position="15"/>
    </location>
</feature>
<feature type="non-terminal residue" evidence="3">
    <location>
        <position position="1"/>
    </location>
</feature>
<evidence type="ECO:0000313" key="3">
    <source>
        <dbReference type="EMBL" id="PPQ86424.1"/>
    </source>
</evidence>
<dbReference type="Pfam" id="PF14075">
    <property type="entry name" value="UBN_AB"/>
    <property type="match status" value="1"/>
</dbReference>
<dbReference type="InterPro" id="IPR026947">
    <property type="entry name" value="UBN_middle_dom"/>
</dbReference>
<evidence type="ECO:0000313" key="4">
    <source>
        <dbReference type="Proteomes" id="UP000284842"/>
    </source>
</evidence>
<keyword evidence="4" id="KW-1185">Reference proteome</keyword>
<feature type="region of interest" description="Disordered" evidence="1">
    <location>
        <begin position="1"/>
        <end position="86"/>
    </location>
</feature>
<dbReference type="EMBL" id="NHTK01004493">
    <property type="protein sequence ID" value="PPQ86424.1"/>
    <property type="molecule type" value="Genomic_DNA"/>
</dbReference>
<sequence>IVCIDKRQEKLRAEAADASGTASAGPTRQGTEEMEVDDEHGGDGKDGKDKDGKDKDGKDGKDKEGKDGKDGKDHGQHPPSKRYRMTDKMKQIVWELVLLSNECCRLENEKNNLEGSVIQISDQGLRKVLYQKIVAAFPEGWMSSGQISRDVSAIKKRLEREAAEAGEDDA</sequence>
<dbReference type="InParanoid" id="A0A409X6T4"/>
<accession>A0A409X6T4</accession>
<feature type="compositionally biased region" description="Basic and acidic residues" evidence="1">
    <location>
        <begin position="39"/>
        <end position="76"/>
    </location>
</feature>
<organism evidence="3 4">
    <name type="scientific">Panaeolus cyanescens</name>
    <dbReference type="NCBI Taxonomy" id="181874"/>
    <lineage>
        <taxon>Eukaryota</taxon>
        <taxon>Fungi</taxon>
        <taxon>Dikarya</taxon>
        <taxon>Basidiomycota</taxon>
        <taxon>Agaricomycotina</taxon>
        <taxon>Agaricomycetes</taxon>
        <taxon>Agaricomycetidae</taxon>
        <taxon>Agaricales</taxon>
        <taxon>Agaricineae</taxon>
        <taxon>Galeropsidaceae</taxon>
        <taxon>Panaeolus</taxon>
    </lineage>
</organism>
<evidence type="ECO:0000259" key="2">
    <source>
        <dbReference type="Pfam" id="PF14075"/>
    </source>
</evidence>
<feature type="compositionally biased region" description="Low complexity" evidence="1">
    <location>
        <begin position="16"/>
        <end position="25"/>
    </location>
</feature>
<comment type="caution">
    <text evidence="3">The sequence shown here is derived from an EMBL/GenBank/DDBJ whole genome shotgun (WGS) entry which is preliminary data.</text>
</comment>
<dbReference type="STRING" id="181874.A0A409X6T4"/>
<name>A0A409X6T4_9AGAR</name>
<proteinExistence type="predicted"/>